<dbReference type="AlphaFoldDB" id="A0A939IQI9"/>
<dbReference type="NCBIfam" id="TIGR01730">
    <property type="entry name" value="RND_mfp"/>
    <property type="match status" value="1"/>
</dbReference>
<evidence type="ECO:0000313" key="8">
    <source>
        <dbReference type="Proteomes" id="UP000664654"/>
    </source>
</evidence>
<dbReference type="EMBL" id="JAFKCV010000002">
    <property type="protein sequence ID" value="MBN7824642.1"/>
    <property type="molecule type" value="Genomic_DNA"/>
</dbReference>
<organism evidence="7 8">
    <name type="scientific">Bowmanella dokdonensis</name>
    <dbReference type="NCBI Taxonomy" id="751969"/>
    <lineage>
        <taxon>Bacteria</taxon>
        <taxon>Pseudomonadati</taxon>
        <taxon>Pseudomonadota</taxon>
        <taxon>Gammaproteobacteria</taxon>
        <taxon>Alteromonadales</taxon>
        <taxon>Alteromonadaceae</taxon>
        <taxon>Bowmanella</taxon>
    </lineage>
</organism>
<name>A0A939IQI9_9ALTE</name>
<dbReference type="PANTHER" id="PTHR30469">
    <property type="entry name" value="MULTIDRUG RESISTANCE PROTEIN MDTA"/>
    <property type="match status" value="1"/>
</dbReference>
<gene>
    <name evidence="7" type="ORF">J0A66_05310</name>
</gene>
<dbReference type="Gene3D" id="1.10.287.470">
    <property type="entry name" value="Helix hairpin bin"/>
    <property type="match status" value="1"/>
</dbReference>
<feature type="domain" description="YknX-like C-terminal permuted SH3-like" evidence="6">
    <location>
        <begin position="273"/>
        <end position="338"/>
    </location>
</feature>
<protein>
    <submittedName>
        <fullName evidence="7">Efflux RND transporter periplasmic adaptor subunit</fullName>
    </submittedName>
</protein>
<proteinExistence type="inferred from homology"/>
<dbReference type="InterPro" id="IPR006143">
    <property type="entry name" value="RND_pump_MFP"/>
</dbReference>
<accession>A0A939IQI9</accession>
<evidence type="ECO:0000256" key="3">
    <source>
        <dbReference type="SAM" id="SignalP"/>
    </source>
</evidence>
<feature type="chain" id="PRO_5038141825" evidence="3">
    <location>
        <begin position="26"/>
        <end position="347"/>
    </location>
</feature>
<feature type="signal peptide" evidence="3">
    <location>
        <begin position="1"/>
        <end position="25"/>
    </location>
</feature>
<evidence type="ECO:0000259" key="5">
    <source>
        <dbReference type="Pfam" id="PF25954"/>
    </source>
</evidence>
<dbReference type="SUPFAM" id="SSF111369">
    <property type="entry name" value="HlyD-like secretion proteins"/>
    <property type="match status" value="1"/>
</dbReference>
<feature type="domain" description="CusB-like beta-barrel" evidence="5">
    <location>
        <begin position="193"/>
        <end position="265"/>
    </location>
</feature>
<dbReference type="PANTHER" id="PTHR30469:SF16">
    <property type="entry name" value="HAE1 FAMILY EFFLUX PUMP MFP COMPONENT"/>
    <property type="match status" value="1"/>
</dbReference>
<dbReference type="Gene3D" id="2.40.420.20">
    <property type="match status" value="1"/>
</dbReference>
<dbReference type="Pfam" id="PF25917">
    <property type="entry name" value="BSH_RND"/>
    <property type="match status" value="1"/>
</dbReference>
<evidence type="ECO:0000256" key="1">
    <source>
        <dbReference type="ARBA" id="ARBA00009477"/>
    </source>
</evidence>
<keyword evidence="8" id="KW-1185">Reference proteome</keyword>
<dbReference type="Gene3D" id="2.40.50.100">
    <property type="match status" value="1"/>
</dbReference>
<feature type="domain" description="Multidrug resistance protein MdtA-like barrel-sandwich hybrid" evidence="4">
    <location>
        <begin position="61"/>
        <end position="178"/>
    </location>
</feature>
<keyword evidence="2" id="KW-0175">Coiled coil</keyword>
<dbReference type="GO" id="GO:0015562">
    <property type="term" value="F:efflux transmembrane transporter activity"/>
    <property type="evidence" value="ECO:0007669"/>
    <property type="project" value="TreeGrafter"/>
</dbReference>
<comment type="caution">
    <text evidence="7">The sequence shown here is derived from an EMBL/GenBank/DDBJ whole genome shotgun (WGS) entry which is preliminary data.</text>
</comment>
<dbReference type="InterPro" id="IPR058625">
    <property type="entry name" value="MdtA-like_BSH"/>
</dbReference>
<dbReference type="InterPro" id="IPR058792">
    <property type="entry name" value="Beta-barrel_RND_2"/>
</dbReference>
<reference evidence="7" key="1">
    <citation type="submission" date="2021-03" db="EMBL/GenBank/DDBJ databases">
        <title>novel species isolated from a fishpond in China.</title>
        <authorList>
            <person name="Lu H."/>
            <person name="Cai Z."/>
        </authorList>
    </citation>
    <scope>NUCLEOTIDE SEQUENCE</scope>
    <source>
        <strain evidence="7">JCM 30855</strain>
    </source>
</reference>
<keyword evidence="3" id="KW-0732">Signal</keyword>
<feature type="coiled-coil region" evidence="2">
    <location>
        <begin position="93"/>
        <end position="120"/>
    </location>
</feature>
<dbReference type="Pfam" id="PF25954">
    <property type="entry name" value="Beta-barrel_RND_2"/>
    <property type="match status" value="1"/>
</dbReference>
<dbReference type="Proteomes" id="UP000664654">
    <property type="component" value="Unassembled WGS sequence"/>
</dbReference>
<evidence type="ECO:0000313" key="7">
    <source>
        <dbReference type="EMBL" id="MBN7824642.1"/>
    </source>
</evidence>
<evidence type="ECO:0000259" key="4">
    <source>
        <dbReference type="Pfam" id="PF25917"/>
    </source>
</evidence>
<dbReference type="Pfam" id="PF25989">
    <property type="entry name" value="YknX_C"/>
    <property type="match status" value="1"/>
</dbReference>
<dbReference type="Gene3D" id="2.40.30.170">
    <property type="match status" value="1"/>
</dbReference>
<evidence type="ECO:0000256" key="2">
    <source>
        <dbReference type="SAM" id="Coils"/>
    </source>
</evidence>
<dbReference type="InterPro" id="IPR058637">
    <property type="entry name" value="YknX-like_C"/>
</dbReference>
<sequence length="347" mass="38204">MKFFLPALCGCGLLFMSLASHQTVAQVRESRPVQVVVKPVQFEHERTRVEAVGTAEAERSVVLYPAVADRVTAVNFKPGDKVEKGQVLVQLDARRQRVALDRAKILLEDAERTVSRLADSRRQGAIPQSQLDDAVTLRDLAKVELAQARTELEDRQVVAPFDGVVGLTDVELGDRITLQTAITSIDSRRSLFINFRAPEAALDLLLSQATLSVQPWQSPDAPLEAKVAEVDSRIDSETRTVRARAVIDNKDDQYRPGMSFRVNLELAGRQYAAIPEAALLWGATSAYVWKVEQGKAKQVDIQIRQRLQGRLLVSGDLARDDVLIVEGVQSLREGQAITYSAGQGAAQ</sequence>
<dbReference type="GO" id="GO:1990281">
    <property type="term" value="C:efflux pump complex"/>
    <property type="evidence" value="ECO:0007669"/>
    <property type="project" value="TreeGrafter"/>
</dbReference>
<evidence type="ECO:0000259" key="6">
    <source>
        <dbReference type="Pfam" id="PF25989"/>
    </source>
</evidence>
<dbReference type="RefSeq" id="WP_206572739.1">
    <property type="nucleotide sequence ID" value="NZ_JAFKCV010000002.1"/>
</dbReference>
<comment type="similarity">
    <text evidence="1">Belongs to the membrane fusion protein (MFP) (TC 8.A.1) family.</text>
</comment>